<accession>A0A5J4YS33</accession>
<dbReference type="InterPro" id="IPR011017">
    <property type="entry name" value="TRASH_dom"/>
</dbReference>
<comment type="caution">
    <text evidence="4">The sequence shown here is derived from an EMBL/GenBank/DDBJ whole genome shotgun (WGS) entry which is preliminary data.</text>
</comment>
<dbReference type="OrthoDB" id="10262490at2759"/>
<evidence type="ECO:0000313" key="5">
    <source>
        <dbReference type="Proteomes" id="UP000324585"/>
    </source>
</evidence>
<name>A0A5J4YS33_PORPP</name>
<protein>
    <submittedName>
        <fullName evidence="4">Putative ribosome biogenesis protein RLP24</fullName>
    </submittedName>
</protein>
<dbReference type="Pfam" id="PF01246">
    <property type="entry name" value="Ribosomal_L24e"/>
    <property type="match status" value="1"/>
</dbReference>
<evidence type="ECO:0000256" key="2">
    <source>
        <dbReference type="ARBA" id="ARBA00022517"/>
    </source>
</evidence>
<evidence type="ECO:0000259" key="3">
    <source>
        <dbReference type="SMART" id="SM00746"/>
    </source>
</evidence>
<dbReference type="AlphaFoldDB" id="A0A5J4YS33"/>
<comment type="similarity">
    <text evidence="1">Belongs to the eukaryotic ribosomal protein eL24 family.</text>
</comment>
<dbReference type="OMA" id="TCYFCSG"/>
<dbReference type="GO" id="GO:0005730">
    <property type="term" value="C:nucleolus"/>
    <property type="evidence" value="ECO:0007669"/>
    <property type="project" value="TreeGrafter"/>
</dbReference>
<dbReference type="SMART" id="SM00746">
    <property type="entry name" value="TRASH"/>
    <property type="match status" value="1"/>
</dbReference>
<dbReference type="InterPro" id="IPR056366">
    <property type="entry name" value="Ribosomal_eL24"/>
</dbReference>
<dbReference type="InterPro" id="IPR038630">
    <property type="entry name" value="L24e/L24_sf"/>
</dbReference>
<dbReference type="SUPFAM" id="SSF57716">
    <property type="entry name" value="Glucocorticoid receptor-like (DNA-binding domain)"/>
    <property type="match status" value="1"/>
</dbReference>
<keyword evidence="5" id="KW-1185">Reference proteome</keyword>
<sequence>MRLEKCYVCSSTVYPGHGSMLVRNDATCVRFCRSKCRKNFTMRRNPRYMKWTKAARKAAGKEMVMDSTFELQRRRNRVMKYDRELMSTTLSAMKEIEKIRGRREKSFFKDRMKVKAKVDKRMALKDLAQDLEIAQPAVVRERKELREASKMRVSVQGMEQ</sequence>
<evidence type="ECO:0000313" key="4">
    <source>
        <dbReference type="EMBL" id="KAA8494136.1"/>
    </source>
</evidence>
<dbReference type="GO" id="GO:0042273">
    <property type="term" value="P:ribosomal large subunit biogenesis"/>
    <property type="evidence" value="ECO:0007669"/>
    <property type="project" value="TreeGrafter"/>
</dbReference>
<reference evidence="5" key="1">
    <citation type="journal article" date="2019" name="Nat. Commun.">
        <title>Expansion of phycobilisome linker gene families in mesophilic red algae.</title>
        <authorList>
            <person name="Lee J."/>
            <person name="Kim D."/>
            <person name="Bhattacharya D."/>
            <person name="Yoon H.S."/>
        </authorList>
    </citation>
    <scope>NUCLEOTIDE SEQUENCE [LARGE SCALE GENOMIC DNA]</scope>
    <source>
        <strain evidence="5">CCMP 1328</strain>
    </source>
</reference>
<dbReference type="EMBL" id="VRMN01000005">
    <property type="protein sequence ID" value="KAA8494136.1"/>
    <property type="molecule type" value="Genomic_DNA"/>
</dbReference>
<dbReference type="Gene3D" id="2.30.170.20">
    <property type="entry name" value="Ribosomal protein L24e"/>
    <property type="match status" value="1"/>
</dbReference>
<dbReference type="PANTHER" id="PTHR10792:SF8">
    <property type="entry name" value="RIBOSOME BIOGENESIS PROTEIN RLP24-RELATED"/>
    <property type="match status" value="1"/>
</dbReference>
<evidence type="ECO:0000256" key="1">
    <source>
        <dbReference type="ARBA" id="ARBA00005647"/>
    </source>
</evidence>
<feature type="domain" description="TRASH" evidence="3">
    <location>
        <begin position="6"/>
        <end position="44"/>
    </location>
</feature>
<dbReference type="GO" id="GO:0003735">
    <property type="term" value="F:structural constituent of ribosome"/>
    <property type="evidence" value="ECO:0007669"/>
    <property type="project" value="InterPro"/>
</dbReference>
<dbReference type="InterPro" id="IPR000988">
    <property type="entry name" value="Ribosomal_eL24-rel_N"/>
</dbReference>
<dbReference type="CDD" id="cd00472">
    <property type="entry name" value="Ribosomal_L24e_L24"/>
    <property type="match status" value="1"/>
</dbReference>
<dbReference type="PANTHER" id="PTHR10792">
    <property type="entry name" value="60S RIBOSOMAL PROTEIN L24"/>
    <property type="match status" value="1"/>
</dbReference>
<proteinExistence type="inferred from homology"/>
<dbReference type="FunFam" id="2.30.170.20:FF:000001">
    <property type="entry name" value="probable ribosome biogenesis protein RLP24"/>
    <property type="match status" value="1"/>
</dbReference>
<keyword evidence="2" id="KW-0690">Ribosome biogenesis</keyword>
<gene>
    <name evidence="4" type="ORF">FVE85_4111</name>
</gene>
<organism evidence="4 5">
    <name type="scientific">Porphyridium purpureum</name>
    <name type="common">Red alga</name>
    <name type="synonym">Porphyridium cruentum</name>
    <dbReference type="NCBI Taxonomy" id="35688"/>
    <lineage>
        <taxon>Eukaryota</taxon>
        <taxon>Rhodophyta</taxon>
        <taxon>Bangiophyceae</taxon>
        <taxon>Porphyridiales</taxon>
        <taxon>Porphyridiaceae</taxon>
        <taxon>Porphyridium</taxon>
    </lineage>
</organism>
<dbReference type="Proteomes" id="UP000324585">
    <property type="component" value="Unassembled WGS sequence"/>
</dbReference>